<dbReference type="PANTHER" id="PTHR24006">
    <property type="entry name" value="UBIQUITIN CARBOXYL-TERMINAL HYDROLASE"/>
    <property type="match status" value="1"/>
</dbReference>
<name>A0AA89AM64_9ASTE</name>
<reference evidence="3" key="1">
    <citation type="submission" date="2022-12" db="EMBL/GenBank/DDBJ databases">
        <title>Draft genome assemblies for two species of Escallonia (Escalloniales).</title>
        <authorList>
            <person name="Chanderbali A."/>
            <person name="Dervinis C."/>
            <person name="Anghel I."/>
            <person name="Soltis D."/>
            <person name="Soltis P."/>
            <person name="Zapata F."/>
        </authorList>
    </citation>
    <scope>NUCLEOTIDE SEQUENCE</scope>
    <source>
        <strain evidence="3">UCBG64.0493</strain>
        <tissue evidence="3">Leaf</tissue>
    </source>
</reference>
<evidence type="ECO:0000313" key="4">
    <source>
        <dbReference type="Proteomes" id="UP001188597"/>
    </source>
</evidence>
<gene>
    <name evidence="3" type="ORF">RJ639_015533</name>
</gene>
<dbReference type="GO" id="GO:0016579">
    <property type="term" value="P:protein deubiquitination"/>
    <property type="evidence" value="ECO:0007669"/>
    <property type="project" value="InterPro"/>
</dbReference>
<comment type="caution">
    <text evidence="3">The sequence shown here is derived from an EMBL/GenBank/DDBJ whole genome shotgun (WGS) entry which is preliminary data.</text>
</comment>
<dbReference type="InterPro" id="IPR050164">
    <property type="entry name" value="Peptidase_C19"/>
</dbReference>
<evidence type="ECO:0000256" key="1">
    <source>
        <dbReference type="ARBA" id="ARBA00009085"/>
    </source>
</evidence>
<accession>A0AA89AM64</accession>
<protein>
    <recommendedName>
        <fullName evidence="2">USP domain-containing protein</fullName>
    </recommendedName>
</protein>
<sequence length="168" mass="19112">MHRGVYGCIKFEFRRAKKFQTEAQAIQKIDNHEAAGSDDPYFIQKYVPNPVPVDPPFPKAKLDSVLLLKAGGGLRKLRSPNARSKEPTRTRLTKRSEYKYRLVGVVEHLGSMRGGHYVAYIRGGTKSQQGDEGNGDFVWYYASDAYVREASLEEVLRCEAYILFYAEI</sequence>
<keyword evidence="4" id="KW-1185">Reference proteome</keyword>
<dbReference type="Pfam" id="PF00443">
    <property type="entry name" value="UCH"/>
    <property type="match status" value="1"/>
</dbReference>
<dbReference type="PROSITE" id="PS50235">
    <property type="entry name" value="USP_3"/>
    <property type="match status" value="1"/>
</dbReference>
<dbReference type="EMBL" id="JAVXUP010001939">
    <property type="protein sequence ID" value="KAK3006868.1"/>
    <property type="molecule type" value="Genomic_DNA"/>
</dbReference>
<dbReference type="GO" id="GO:0005829">
    <property type="term" value="C:cytosol"/>
    <property type="evidence" value="ECO:0007669"/>
    <property type="project" value="TreeGrafter"/>
</dbReference>
<dbReference type="GO" id="GO:0005634">
    <property type="term" value="C:nucleus"/>
    <property type="evidence" value="ECO:0007669"/>
    <property type="project" value="TreeGrafter"/>
</dbReference>
<proteinExistence type="inferred from homology"/>
<dbReference type="AlphaFoldDB" id="A0AA89AM64"/>
<dbReference type="GO" id="GO:0004843">
    <property type="term" value="F:cysteine-type deubiquitinase activity"/>
    <property type="evidence" value="ECO:0007669"/>
    <property type="project" value="InterPro"/>
</dbReference>
<feature type="domain" description="USP" evidence="2">
    <location>
        <begin position="1"/>
        <end position="168"/>
    </location>
</feature>
<dbReference type="Proteomes" id="UP001188597">
    <property type="component" value="Unassembled WGS sequence"/>
</dbReference>
<evidence type="ECO:0000313" key="3">
    <source>
        <dbReference type="EMBL" id="KAK3006868.1"/>
    </source>
</evidence>
<dbReference type="Gene3D" id="3.90.70.10">
    <property type="entry name" value="Cysteine proteinases"/>
    <property type="match status" value="1"/>
</dbReference>
<dbReference type="InterPro" id="IPR028889">
    <property type="entry name" value="USP"/>
</dbReference>
<dbReference type="SUPFAM" id="SSF54001">
    <property type="entry name" value="Cysteine proteinases"/>
    <property type="match status" value="1"/>
</dbReference>
<comment type="similarity">
    <text evidence="1">Belongs to the peptidase C19 family.</text>
</comment>
<dbReference type="InterPro" id="IPR038765">
    <property type="entry name" value="Papain-like_cys_pep_sf"/>
</dbReference>
<dbReference type="PANTHER" id="PTHR24006:SF781">
    <property type="entry name" value="LD34905P"/>
    <property type="match status" value="1"/>
</dbReference>
<organism evidence="3 4">
    <name type="scientific">Escallonia herrerae</name>
    <dbReference type="NCBI Taxonomy" id="1293975"/>
    <lineage>
        <taxon>Eukaryota</taxon>
        <taxon>Viridiplantae</taxon>
        <taxon>Streptophyta</taxon>
        <taxon>Embryophyta</taxon>
        <taxon>Tracheophyta</taxon>
        <taxon>Spermatophyta</taxon>
        <taxon>Magnoliopsida</taxon>
        <taxon>eudicotyledons</taxon>
        <taxon>Gunneridae</taxon>
        <taxon>Pentapetalae</taxon>
        <taxon>asterids</taxon>
        <taxon>campanulids</taxon>
        <taxon>Escalloniales</taxon>
        <taxon>Escalloniaceae</taxon>
        <taxon>Escallonia</taxon>
    </lineage>
</organism>
<evidence type="ECO:0000259" key="2">
    <source>
        <dbReference type="PROSITE" id="PS50235"/>
    </source>
</evidence>
<dbReference type="InterPro" id="IPR018200">
    <property type="entry name" value="USP_CS"/>
</dbReference>
<dbReference type="PROSITE" id="PS00973">
    <property type="entry name" value="USP_2"/>
    <property type="match status" value="1"/>
</dbReference>
<dbReference type="InterPro" id="IPR001394">
    <property type="entry name" value="Peptidase_C19_UCH"/>
</dbReference>